<protein>
    <recommendedName>
        <fullName evidence="1">Helicase-associated domain-containing protein</fullName>
    </recommendedName>
</protein>
<proteinExistence type="predicted"/>
<dbReference type="EMBL" id="KI913134">
    <property type="protein sequence ID" value="ETV77026.1"/>
    <property type="molecule type" value="Genomic_DNA"/>
</dbReference>
<name>W4GCL7_APHAT</name>
<sequence length="326" mass="37473">MLAAFRRCSFGRGFASSAIPLHLQQVVVKMAVDAFDDKVSKYTTLPAQFKVPPSPDLPLSMHGSWVNISTFREAYRKQKLAPEVVEALNKVGFIWDVRQHKWEMTVQGLRTYSNLHNHVIIPRTFVVPHGDERWPKESWNWKLGRVVDNLRQDKDKLAQDRIATLDSLGFVWSVHAQEWQHSIDLLATYTAIYGHANVPYSYVVPCTDEWPASGHGMRLGVWVQNIRNRAASYSKARVAALNELGFVWGVHDENWQVNIHALRTYKMLHGHVNVPKRFVTTDEWPQMLRGLHLGAFVHNSRSRMAALDPRHDELMALGVDFKNRHD</sequence>
<dbReference type="GeneID" id="20810938"/>
<dbReference type="PANTHER" id="PTHR37066">
    <property type="entry name" value="HELICASE-ASSOCIATED"/>
    <property type="match status" value="1"/>
</dbReference>
<organism evidence="2">
    <name type="scientific">Aphanomyces astaci</name>
    <name type="common">Crayfish plague agent</name>
    <dbReference type="NCBI Taxonomy" id="112090"/>
    <lineage>
        <taxon>Eukaryota</taxon>
        <taxon>Sar</taxon>
        <taxon>Stramenopiles</taxon>
        <taxon>Oomycota</taxon>
        <taxon>Saprolegniomycetes</taxon>
        <taxon>Saprolegniales</taxon>
        <taxon>Verrucalvaceae</taxon>
        <taxon>Aphanomyces</taxon>
    </lineage>
</organism>
<dbReference type="PANTHER" id="PTHR37066:SF1">
    <property type="entry name" value="LNS2_PITP DOMAIN-CONTAINING PROTEIN"/>
    <property type="match status" value="1"/>
</dbReference>
<feature type="domain" description="Helicase-associated" evidence="1">
    <location>
        <begin position="176"/>
        <end position="246"/>
    </location>
</feature>
<dbReference type="RefSeq" id="XP_009833332.1">
    <property type="nucleotide sequence ID" value="XM_009835030.1"/>
</dbReference>
<evidence type="ECO:0000259" key="1">
    <source>
        <dbReference type="Pfam" id="PF03457"/>
    </source>
</evidence>
<feature type="domain" description="Helicase-associated" evidence="1">
    <location>
        <begin position="99"/>
        <end position="170"/>
    </location>
</feature>
<gene>
    <name evidence="2" type="ORF">H257_08942</name>
</gene>
<dbReference type="Gene3D" id="6.10.140.530">
    <property type="match status" value="2"/>
</dbReference>
<dbReference type="AlphaFoldDB" id="W4GCL7"/>
<evidence type="ECO:0000313" key="2">
    <source>
        <dbReference type="EMBL" id="ETV77026.1"/>
    </source>
</evidence>
<dbReference type="Pfam" id="PF03457">
    <property type="entry name" value="HA"/>
    <property type="match status" value="3"/>
</dbReference>
<dbReference type="VEuPathDB" id="FungiDB:H257_08942"/>
<feature type="domain" description="Helicase-associated" evidence="1">
    <location>
        <begin position="251"/>
        <end position="318"/>
    </location>
</feature>
<reference evidence="2" key="1">
    <citation type="submission" date="2013-12" db="EMBL/GenBank/DDBJ databases">
        <title>The Genome Sequence of Aphanomyces astaci APO3.</title>
        <authorList>
            <consortium name="The Broad Institute Genomics Platform"/>
            <person name="Russ C."/>
            <person name="Tyler B."/>
            <person name="van West P."/>
            <person name="Dieguez-Uribeondo J."/>
            <person name="Young S.K."/>
            <person name="Zeng Q."/>
            <person name="Gargeya S."/>
            <person name="Fitzgerald M."/>
            <person name="Abouelleil A."/>
            <person name="Alvarado L."/>
            <person name="Chapman S.B."/>
            <person name="Gainer-Dewar J."/>
            <person name="Goldberg J."/>
            <person name="Griggs A."/>
            <person name="Gujja S."/>
            <person name="Hansen M."/>
            <person name="Howarth C."/>
            <person name="Imamovic A."/>
            <person name="Ireland A."/>
            <person name="Larimer J."/>
            <person name="McCowan C."/>
            <person name="Murphy C."/>
            <person name="Pearson M."/>
            <person name="Poon T.W."/>
            <person name="Priest M."/>
            <person name="Roberts A."/>
            <person name="Saif S."/>
            <person name="Shea T."/>
            <person name="Sykes S."/>
            <person name="Wortman J."/>
            <person name="Nusbaum C."/>
            <person name="Birren B."/>
        </authorList>
    </citation>
    <scope>NUCLEOTIDE SEQUENCE [LARGE SCALE GENOMIC DNA]</scope>
    <source>
        <strain evidence="2">APO3</strain>
    </source>
</reference>
<dbReference type="OrthoDB" id="76658at2759"/>
<dbReference type="InterPro" id="IPR005114">
    <property type="entry name" value="Helicase_assoc"/>
</dbReference>
<accession>W4GCL7</accession>